<dbReference type="AlphaFoldDB" id="A0A195BX91"/>
<dbReference type="GO" id="GO:0005881">
    <property type="term" value="C:cytoplasmic microtubule"/>
    <property type="evidence" value="ECO:0007669"/>
    <property type="project" value="TreeGrafter"/>
</dbReference>
<dbReference type="STRING" id="520822.A0A195BX91"/>
<dbReference type="InterPro" id="IPR039302">
    <property type="entry name" value="MAP10"/>
</dbReference>
<dbReference type="PANTHER" id="PTHR21831:SF2">
    <property type="entry name" value="MICROTUBULE-ASSOCIATED PROTEIN 10"/>
    <property type="match status" value="1"/>
</dbReference>
<reference evidence="1 2" key="1">
    <citation type="submission" date="2015-09" db="EMBL/GenBank/DDBJ databases">
        <title>Atta colombica WGS genome.</title>
        <authorList>
            <person name="Nygaard S."/>
            <person name="Hu H."/>
            <person name="Boomsma J."/>
            <person name="Zhang G."/>
        </authorList>
    </citation>
    <scope>NUCLEOTIDE SEQUENCE [LARGE SCALE GENOMIC DNA]</scope>
    <source>
        <strain evidence="1">Treedump-2</strain>
        <tissue evidence="1">Whole body</tissue>
    </source>
</reference>
<dbReference type="GO" id="GO:0005813">
    <property type="term" value="C:centrosome"/>
    <property type="evidence" value="ECO:0007669"/>
    <property type="project" value="TreeGrafter"/>
</dbReference>
<protein>
    <submittedName>
        <fullName evidence="1">Uncharacterized protein</fullName>
    </submittedName>
</protein>
<gene>
    <name evidence="1" type="ORF">ALC53_01027</name>
</gene>
<proteinExistence type="predicted"/>
<dbReference type="GO" id="GO:1990023">
    <property type="term" value="C:mitotic spindle midzone"/>
    <property type="evidence" value="ECO:0007669"/>
    <property type="project" value="TreeGrafter"/>
</dbReference>
<evidence type="ECO:0000313" key="1">
    <source>
        <dbReference type="EMBL" id="KYM92571.1"/>
    </source>
</evidence>
<keyword evidence="2" id="KW-1185">Reference proteome</keyword>
<dbReference type="GO" id="GO:0030496">
    <property type="term" value="C:midbody"/>
    <property type="evidence" value="ECO:0007669"/>
    <property type="project" value="TreeGrafter"/>
</dbReference>
<dbReference type="GO" id="GO:0008017">
    <property type="term" value="F:microtubule binding"/>
    <property type="evidence" value="ECO:0007669"/>
    <property type="project" value="InterPro"/>
</dbReference>
<sequence>MLTGKNNMVMYEQAPSSVCKEHYLFLLELYVKQASGDRLTKLNRMFFIPTSVHFGFLDFVNENDLVITPVNPLFQPQVGIIDEAEVFNVGKSVLFTIDSEAAMNRAAKMILKFTVKKQMPEAIKPDVLVGTGELDLSGQYAALRIEMMDWKNGVTMPKEFDGQVPLIYNDNLTDNLDIFVRISGLGQMIVTEFDAPIAQDPSTFIFGAGEADQILLYKCRKVDSRILDVFEGSCEDFQRPITFPMCIPEKHLSSVLIFQPSKDSVRDSSQPCGKPVILKVSGLFDNGDNLGKKPTITVAAESAATKPGKPSDPDHDIFVLRIGKKGLVGVGEKSDIQLEMKTPKGPERRPPIRYETRDKQKLMEGKLLILIELLVDTVNTTIRAIYDEILPAKTCVSFQILNLPPINIYQEMPTEICACSHNESQVFKKGKSCLFALSDNVLQKPLCNFPVTMSVYKELPPGILPDVMLIGTHQIQLHGFMNSLLAMYISQHSNPCRTMKNAFKITTATGQHVGEVTVFIRASCFGKKIVTQFQLPRNKESYLFKGVDDSPVYQCKRVVSASDRQQRQCICSPKSGDGSGEATRIRYCVSADEHRRKERLENIKKDKCLKCCRGMRDIKSKETVRKCGCIIKDERTCNCVWSKYST</sequence>
<dbReference type="GO" id="GO:0032467">
    <property type="term" value="P:positive regulation of cytokinesis"/>
    <property type="evidence" value="ECO:0007669"/>
    <property type="project" value="TreeGrafter"/>
</dbReference>
<dbReference type="EMBL" id="KQ976401">
    <property type="protein sequence ID" value="KYM92571.1"/>
    <property type="molecule type" value="Genomic_DNA"/>
</dbReference>
<dbReference type="Proteomes" id="UP000078540">
    <property type="component" value="Unassembled WGS sequence"/>
</dbReference>
<dbReference type="GO" id="GO:0051256">
    <property type="term" value="P:mitotic spindle midzone assembly"/>
    <property type="evidence" value="ECO:0007669"/>
    <property type="project" value="TreeGrafter"/>
</dbReference>
<evidence type="ECO:0000313" key="2">
    <source>
        <dbReference type="Proteomes" id="UP000078540"/>
    </source>
</evidence>
<dbReference type="GO" id="GO:0031122">
    <property type="term" value="P:cytoplasmic microtubule organization"/>
    <property type="evidence" value="ECO:0007669"/>
    <property type="project" value="TreeGrafter"/>
</dbReference>
<name>A0A195BX91_9HYME</name>
<dbReference type="GO" id="GO:0097431">
    <property type="term" value="C:mitotic spindle pole"/>
    <property type="evidence" value="ECO:0007669"/>
    <property type="project" value="TreeGrafter"/>
</dbReference>
<dbReference type="Pfam" id="PF14924">
    <property type="entry name" value="MAP10_N"/>
    <property type="match status" value="2"/>
</dbReference>
<accession>A0A195BX91</accession>
<dbReference type="PANTHER" id="PTHR21831">
    <property type="entry name" value="MICROTUBULE-ASSOCIATED PROTEIN 10"/>
    <property type="match status" value="1"/>
</dbReference>
<organism evidence="1 2">
    <name type="scientific">Atta colombica</name>
    <dbReference type="NCBI Taxonomy" id="520822"/>
    <lineage>
        <taxon>Eukaryota</taxon>
        <taxon>Metazoa</taxon>
        <taxon>Ecdysozoa</taxon>
        <taxon>Arthropoda</taxon>
        <taxon>Hexapoda</taxon>
        <taxon>Insecta</taxon>
        <taxon>Pterygota</taxon>
        <taxon>Neoptera</taxon>
        <taxon>Endopterygota</taxon>
        <taxon>Hymenoptera</taxon>
        <taxon>Apocrita</taxon>
        <taxon>Aculeata</taxon>
        <taxon>Formicoidea</taxon>
        <taxon>Formicidae</taxon>
        <taxon>Myrmicinae</taxon>
        <taxon>Atta</taxon>
    </lineage>
</organism>